<organism evidence="2 3">
    <name type="scientific">Stephania japonica</name>
    <dbReference type="NCBI Taxonomy" id="461633"/>
    <lineage>
        <taxon>Eukaryota</taxon>
        <taxon>Viridiplantae</taxon>
        <taxon>Streptophyta</taxon>
        <taxon>Embryophyta</taxon>
        <taxon>Tracheophyta</taxon>
        <taxon>Spermatophyta</taxon>
        <taxon>Magnoliopsida</taxon>
        <taxon>Ranunculales</taxon>
        <taxon>Menispermaceae</taxon>
        <taxon>Menispermoideae</taxon>
        <taxon>Cissampelideae</taxon>
        <taxon>Stephania</taxon>
    </lineage>
</organism>
<proteinExistence type="predicted"/>
<dbReference type="AlphaFoldDB" id="A0AAP0K4Q1"/>
<protein>
    <submittedName>
        <fullName evidence="2">Uncharacterized protein</fullName>
    </submittedName>
</protein>
<gene>
    <name evidence="2" type="ORF">Sjap_005824</name>
</gene>
<feature type="compositionally biased region" description="Basic and acidic residues" evidence="1">
    <location>
        <begin position="109"/>
        <end position="118"/>
    </location>
</feature>
<feature type="compositionally biased region" description="Basic and acidic residues" evidence="1">
    <location>
        <begin position="136"/>
        <end position="150"/>
    </location>
</feature>
<keyword evidence="3" id="KW-1185">Reference proteome</keyword>
<dbReference type="Proteomes" id="UP001417504">
    <property type="component" value="Unassembled WGS sequence"/>
</dbReference>
<name>A0AAP0K4Q1_9MAGN</name>
<feature type="region of interest" description="Disordered" evidence="1">
    <location>
        <begin position="59"/>
        <end position="78"/>
    </location>
</feature>
<feature type="compositionally biased region" description="Basic residues" evidence="1">
    <location>
        <begin position="93"/>
        <end position="108"/>
    </location>
</feature>
<evidence type="ECO:0000313" key="3">
    <source>
        <dbReference type="Proteomes" id="UP001417504"/>
    </source>
</evidence>
<evidence type="ECO:0000313" key="2">
    <source>
        <dbReference type="EMBL" id="KAK9145921.1"/>
    </source>
</evidence>
<sequence length="191" mass="20942">MGMKMFSTCSVSESLKLKDNGEKVIRILKRGEKLDGGWTRGVLSSSCEENKDLLTGVDGDNLNARQVPSSTSSISSSNEDYDFMKAEVGVKTFSRRRRLSKPKKKKDGKAKAKKDGKENNCGGKVLKQSEESVAFSDHDGEAHEAHERSSYFKSPLPSSLPMPSLKLLSPPSTSLPLTWFLLPVGLLSESM</sequence>
<reference evidence="2 3" key="1">
    <citation type="submission" date="2024-01" db="EMBL/GenBank/DDBJ databases">
        <title>Genome assemblies of Stephania.</title>
        <authorList>
            <person name="Yang L."/>
        </authorList>
    </citation>
    <scope>NUCLEOTIDE SEQUENCE [LARGE SCALE GENOMIC DNA]</scope>
    <source>
        <strain evidence="2">QJT</strain>
        <tissue evidence="2">Leaf</tissue>
    </source>
</reference>
<accession>A0AAP0K4Q1</accession>
<evidence type="ECO:0000256" key="1">
    <source>
        <dbReference type="SAM" id="MobiDB-lite"/>
    </source>
</evidence>
<dbReference type="EMBL" id="JBBNAE010000002">
    <property type="protein sequence ID" value="KAK9145921.1"/>
    <property type="molecule type" value="Genomic_DNA"/>
</dbReference>
<comment type="caution">
    <text evidence="2">The sequence shown here is derived from an EMBL/GenBank/DDBJ whole genome shotgun (WGS) entry which is preliminary data.</text>
</comment>
<feature type="region of interest" description="Disordered" evidence="1">
    <location>
        <begin position="93"/>
        <end position="157"/>
    </location>
</feature>